<name>A0ACB7ZKK6_9ERIC</name>
<evidence type="ECO:0000313" key="2">
    <source>
        <dbReference type="Proteomes" id="UP000828048"/>
    </source>
</evidence>
<accession>A0ACB7ZKK6</accession>
<protein>
    <submittedName>
        <fullName evidence="1">Uncharacterized protein</fullName>
    </submittedName>
</protein>
<evidence type="ECO:0000313" key="1">
    <source>
        <dbReference type="EMBL" id="KAH7866134.1"/>
    </source>
</evidence>
<reference evidence="1 2" key="1">
    <citation type="journal article" date="2021" name="Hortic Res">
        <title>High-quality reference genome and annotation aids understanding of berry development for evergreen blueberry (Vaccinium darrowii).</title>
        <authorList>
            <person name="Yu J."/>
            <person name="Hulse-Kemp A.M."/>
            <person name="Babiker E."/>
            <person name="Staton M."/>
        </authorList>
    </citation>
    <scope>NUCLEOTIDE SEQUENCE [LARGE SCALE GENOMIC DNA]</scope>
    <source>
        <strain evidence="2">cv. NJ 8807/NJ 8810</strain>
        <tissue evidence="1">Young leaf</tissue>
    </source>
</reference>
<comment type="caution">
    <text evidence="1">The sequence shown here is derived from an EMBL/GenBank/DDBJ whole genome shotgun (WGS) entry which is preliminary data.</text>
</comment>
<proteinExistence type="predicted"/>
<organism evidence="1 2">
    <name type="scientific">Vaccinium darrowii</name>
    <dbReference type="NCBI Taxonomy" id="229202"/>
    <lineage>
        <taxon>Eukaryota</taxon>
        <taxon>Viridiplantae</taxon>
        <taxon>Streptophyta</taxon>
        <taxon>Embryophyta</taxon>
        <taxon>Tracheophyta</taxon>
        <taxon>Spermatophyta</taxon>
        <taxon>Magnoliopsida</taxon>
        <taxon>eudicotyledons</taxon>
        <taxon>Gunneridae</taxon>
        <taxon>Pentapetalae</taxon>
        <taxon>asterids</taxon>
        <taxon>Ericales</taxon>
        <taxon>Ericaceae</taxon>
        <taxon>Vaccinioideae</taxon>
        <taxon>Vaccinieae</taxon>
        <taxon>Vaccinium</taxon>
    </lineage>
</organism>
<keyword evidence="2" id="KW-1185">Reference proteome</keyword>
<gene>
    <name evidence="1" type="ORF">Vadar_016032</name>
</gene>
<dbReference type="EMBL" id="CM037159">
    <property type="protein sequence ID" value="KAH7866134.1"/>
    <property type="molecule type" value="Genomic_DNA"/>
</dbReference>
<sequence length="132" mass="14812">MYSTNYLSFLLLTILILDFANVCFCRIPIIGGKDLDLHWLFVEVASCGGIAKMQQSSVTTKQKSTAGWLAAFPVFEPHWQVCMVKGGDPLLYLIAFLCSGLLFEREKIHFSSHLGISGPRLINYHILSLFVK</sequence>
<dbReference type="Proteomes" id="UP000828048">
    <property type="component" value="Chromosome 9"/>
</dbReference>